<sequence>MLFIFDLLVICGCLLSLLDYYHHLTADLQTVIANILDVIMDVGKKSRNLKGTFVRAIKDSVEAISTAVKTLSVRTTNEEVAKLQADNNRLQSEVERLRRENEALRAEQADLRREFQTLRSGFEAANGRRSPSPAPSVGPRQIDEARQVSPPRTVQPSQPSRAGPPAERVRPEFAEFARAIMLEVGNMVDAKLSSLESRLPPAPPMRPPLAADKKKAEAAKKQIQTPKGGIVAQQPGPSHKKKKSKRKRGKKPSGPNVAPNVPAPVDQDSPSQPVRPNRSGETWTTVVKRGTKKRATVAASTKAPAREPPKIKLRPPRSQAVVVTLQPEAAGRGMTYAKVLTEAKSKIDLSSLGVSGMRIRNAATGARILEIPGISSKPAADALAAEIEKVIGSETVKVSRPTKCASLRIYGLDDSSTLEEVVEAIALVGGCPKEQIKVGELRMGPSTTGSVWARCMAVISS</sequence>
<feature type="region of interest" description="Disordered" evidence="2">
    <location>
        <begin position="119"/>
        <end position="168"/>
    </location>
</feature>
<organism evidence="4 5">
    <name type="scientific">Plutella xylostella</name>
    <name type="common">Diamondback moth</name>
    <name type="synonym">Plutella maculipennis</name>
    <dbReference type="NCBI Taxonomy" id="51655"/>
    <lineage>
        <taxon>Eukaryota</taxon>
        <taxon>Metazoa</taxon>
        <taxon>Ecdysozoa</taxon>
        <taxon>Arthropoda</taxon>
        <taxon>Hexapoda</taxon>
        <taxon>Insecta</taxon>
        <taxon>Pterygota</taxon>
        <taxon>Neoptera</taxon>
        <taxon>Endopterygota</taxon>
        <taxon>Lepidoptera</taxon>
        <taxon>Glossata</taxon>
        <taxon>Ditrysia</taxon>
        <taxon>Yponomeutoidea</taxon>
        <taxon>Plutellidae</taxon>
        <taxon>Plutella</taxon>
    </lineage>
</organism>
<keyword evidence="1" id="KW-0175">Coiled coil</keyword>
<gene>
    <name evidence="4" type="ORF">JYU34_018633</name>
</gene>
<comment type="caution">
    <text evidence="4">The sequence shown here is derived from an EMBL/GenBank/DDBJ whole genome shotgun (WGS) entry which is preliminary data.</text>
</comment>
<evidence type="ECO:0000256" key="3">
    <source>
        <dbReference type="SAM" id="SignalP"/>
    </source>
</evidence>
<name>A0ABQ7Q1V7_PLUXY</name>
<proteinExistence type="predicted"/>
<feature type="region of interest" description="Disordered" evidence="2">
    <location>
        <begin position="196"/>
        <end position="319"/>
    </location>
</feature>
<evidence type="ECO:0000256" key="1">
    <source>
        <dbReference type="SAM" id="Coils"/>
    </source>
</evidence>
<protein>
    <recommendedName>
        <fullName evidence="6">Gag-like protein</fullName>
    </recommendedName>
</protein>
<evidence type="ECO:0008006" key="6">
    <source>
        <dbReference type="Google" id="ProtNLM"/>
    </source>
</evidence>
<feature type="coiled-coil region" evidence="1">
    <location>
        <begin position="73"/>
        <end position="114"/>
    </location>
</feature>
<dbReference type="Gene3D" id="1.20.5.340">
    <property type="match status" value="1"/>
</dbReference>
<dbReference type="EMBL" id="JAHIBW010000025">
    <property type="protein sequence ID" value="KAG7297878.1"/>
    <property type="molecule type" value="Genomic_DNA"/>
</dbReference>
<dbReference type="Proteomes" id="UP000823941">
    <property type="component" value="Chromosome 25"/>
</dbReference>
<feature type="compositionally biased region" description="Polar residues" evidence="2">
    <location>
        <begin position="150"/>
        <end position="160"/>
    </location>
</feature>
<feature type="signal peptide" evidence="3">
    <location>
        <begin position="1"/>
        <end position="16"/>
    </location>
</feature>
<evidence type="ECO:0000313" key="4">
    <source>
        <dbReference type="EMBL" id="KAG7297878.1"/>
    </source>
</evidence>
<feature type="compositionally biased region" description="Basic residues" evidence="2">
    <location>
        <begin position="238"/>
        <end position="251"/>
    </location>
</feature>
<keyword evidence="3" id="KW-0732">Signal</keyword>
<accession>A0ABQ7Q1V7</accession>
<reference evidence="4 5" key="1">
    <citation type="submission" date="2021-06" db="EMBL/GenBank/DDBJ databases">
        <title>A haploid diamondback moth (Plutella xylostella L.) genome assembly resolves 31 chromosomes and identifies a diamide resistance mutation.</title>
        <authorList>
            <person name="Ward C.M."/>
            <person name="Perry K.D."/>
            <person name="Baker G."/>
            <person name="Powis K."/>
            <person name="Heckel D.G."/>
            <person name="Baxter S.W."/>
        </authorList>
    </citation>
    <scope>NUCLEOTIDE SEQUENCE [LARGE SCALE GENOMIC DNA]</scope>
    <source>
        <strain evidence="4 5">LV</strain>
        <tissue evidence="4">Single pupa</tissue>
    </source>
</reference>
<feature type="compositionally biased region" description="Polar residues" evidence="2">
    <location>
        <begin position="268"/>
        <end position="285"/>
    </location>
</feature>
<keyword evidence="5" id="KW-1185">Reference proteome</keyword>
<feature type="compositionally biased region" description="Basic and acidic residues" evidence="2">
    <location>
        <begin position="211"/>
        <end position="220"/>
    </location>
</feature>
<feature type="compositionally biased region" description="Low complexity" evidence="2">
    <location>
        <begin position="252"/>
        <end position="265"/>
    </location>
</feature>
<evidence type="ECO:0000256" key="2">
    <source>
        <dbReference type="SAM" id="MobiDB-lite"/>
    </source>
</evidence>
<feature type="chain" id="PRO_5045831470" description="Gag-like protein" evidence="3">
    <location>
        <begin position="17"/>
        <end position="461"/>
    </location>
</feature>
<evidence type="ECO:0000313" key="5">
    <source>
        <dbReference type="Proteomes" id="UP000823941"/>
    </source>
</evidence>